<reference evidence="1" key="1">
    <citation type="journal article" date="2021" name="New Phytol.">
        <title>Evolutionary innovations through gain and loss of genes in the ectomycorrhizal Boletales.</title>
        <authorList>
            <person name="Wu G."/>
            <person name="Miyauchi S."/>
            <person name="Morin E."/>
            <person name="Kuo A."/>
            <person name="Drula E."/>
            <person name="Varga T."/>
            <person name="Kohler A."/>
            <person name="Feng B."/>
            <person name="Cao Y."/>
            <person name="Lipzen A."/>
            <person name="Daum C."/>
            <person name="Hundley H."/>
            <person name="Pangilinan J."/>
            <person name="Johnson J."/>
            <person name="Barry K."/>
            <person name="LaButti K."/>
            <person name="Ng V."/>
            <person name="Ahrendt S."/>
            <person name="Min B."/>
            <person name="Choi I.G."/>
            <person name="Park H."/>
            <person name="Plett J.M."/>
            <person name="Magnuson J."/>
            <person name="Spatafora J.W."/>
            <person name="Nagy L.G."/>
            <person name="Henrissat B."/>
            <person name="Grigoriev I.V."/>
            <person name="Yang Z.L."/>
            <person name="Xu J."/>
            <person name="Martin F.M."/>
        </authorList>
    </citation>
    <scope>NUCLEOTIDE SEQUENCE</scope>
    <source>
        <strain evidence="1">ATCC 28755</strain>
    </source>
</reference>
<comment type="caution">
    <text evidence="1">The sequence shown here is derived from an EMBL/GenBank/DDBJ whole genome shotgun (WGS) entry which is preliminary data.</text>
</comment>
<keyword evidence="2" id="KW-1185">Reference proteome</keyword>
<organism evidence="1 2">
    <name type="scientific">Hygrophoropsis aurantiaca</name>
    <dbReference type="NCBI Taxonomy" id="72124"/>
    <lineage>
        <taxon>Eukaryota</taxon>
        <taxon>Fungi</taxon>
        <taxon>Dikarya</taxon>
        <taxon>Basidiomycota</taxon>
        <taxon>Agaricomycotina</taxon>
        <taxon>Agaricomycetes</taxon>
        <taxon>Agaricomycetidae</taxon>
        <taxon>Boletales</taxon>
        <taxon>Coniophorineae</taxon>
        <taxon>Hygrophoropsidaceae</taxon>
        <taxon>Hygrophoropsis</taxon>
    </lineage>
</organism>
<accession>A0ACB8ACK4</accession>
<proteinExistence type="predicted"/>
<dbReference type="Proteomes" id="UP000790377">
    <property type="component" value="Unassembled WGS sequence"/>
</dbReference>
<sequence>MIPFEPATFIAIILSLAAMTTAKSKPTCHDNFTDHLGFKFTVHGGDNCTGDSKSWTDHNWIPLDPCVCHTLPKNLSRKVKSLTSTKGRAVDKNMYHVSLRAHDGCHGIEVMSWTGNNVLYHHDLKGKPFQSAHICNRDND</sequence>
<gene>
    <name evidence="1" type="ORF">BJ138DRAFT_1152922</name>
</gene>
<evidence type="ECO:0000313" key="2">
    <source>
        <dbReference type="Proteomes" id="UP000790377"/>
    </source>
</evidence>
<dbReference type="EMBL" id="MU267714">
    <property type="protein sequence ID" value="KAH7910408.1"/>
    <property type="molecule type" value="Genomic_DNA"/>
</dbReference>
<protein>
    <submittedName>
        <fullName evidence="1">Uncharacterized protein</fullName>
    </submittedName>
</protein>
<name>A0ACB8ACK4_9AGAM</name>
<feature type="non-terminal residue" evidence="1">
    <location>
        <position position="140"/>
    </location>
</feature>
<evidence type="ECO:0000313" key="1">
    <source>
        <dbReference type="EMBL" id="KAH7910408.1"/>
    </source>
</evidence>